<evidence type="ECO:0000256" key="7">
    <source>
        <dbReference type="ARBA" id="ARBA00023065"/>
    </source>
</evidence>
<evidence type="ECO:0000256" key="9">
    <source>
        <dbReference type="ARBA" id="ARBA00023136"/>
    </source>
</evidence>
<keyword evidence="7" id="KW-0406">Ion transport</keyword>
<comment type="subcellular location">
    <subcellularLocation>
        <location evidence="1">Cell outer membrane</location>
        <topology evidence="1">Multi-pass membrane protein</topology>
    </subcellularLocation>
</comment>
<dbReference type="EMBL" id="CP051685">
    <property type="protein sequence ID" value="QJE03213.1"/>
    <property type="molecule type" value="Genomic_DNA"/>
</dbReference>
<dbReference type="PANTHER" id="PTHR34501:SF9">
    <property type="entry name" value="MAJOR OUTER MEMBRANE PROTEIN P.IA"/>
    <property type="match status" value="1"/>
</dbReference>
<evidence type="ECO:0000256" key="3">
    <source>
        <dbReference type="ARBA" id="ARBA00022448"/>
    </source>
</evidence>
<comment type="subunit">
    <text evidence="2">Homotrimer.</text>
</comment>
<keyword evidence="14" id="KW-1185">Reference proteome</keyword>
<dbReference type="InterPro" id="IPR023614">
    <property type="entry name" value="Porin_dom_sf"/>
</dbReference>
<keyword evidence="4" id="KW-1134">Transmembrane beta strand</keyword>
<name>A0A7Z2W1S7_9BURK</name>
<dbReference type="InterPro" id="IPR002299">
    <property type="entry name" value="Porin_Neis"/>
</dbReference>
<dbReference type="CDD" id="cd00342">
    <property type="entry name" value="gram_neg_porins"/>
    <property type="match status" value="1"/>
</dbReference>
<dbReference type="Gene3D" id="2.40.160.10">
    <property type="entry name" value="Porin"/>
    <property type="match status" value="1"/>
</dbReference>
<dbReference type="InterPro" id="IPR050298">
    <property type="entry name" value="Gram-neg_bact_OMP"/>
</dbReference>
<dbReference type="PRINTS" id="PR00184">
    <property type="entry name" value="NEISSPPORIN"/>
</dbReference>
<sequence length="355" mass="36392">MKKNLTAILLAVCTASAHGQTTIAVYGLVDVGLTHESGGMAGGVTKLTSGVDAGSRLGIKGQEALGGGLAALFLLENGFQADTGALGQGGLLFGRQAWVGLQGRYGTVTAGRQYTPQYLSVVLADPFASGGAGDTKNLMAPTGNAASRMDNTLKYVSPTVAGWHAELAYGAGEGSDGSAAGRQAGAALDYGAGPLRIRIGHHNRDNDTASAKGMGRAANTVVAAVYDFGFAKAYCAYGINKGTNSSLLRNNANPYGLAVVPVPSRDSRDLLLGTSVPIGAHTLMASYIHKDDRSVPDRDASQFALGYRYALSKRSLLYASAAHIANRHGAGYTVGSAIEGGSGNRAIDLGIQHAF</sequence>
<dbReference type="GO" id="GO:0009279">
    <property type="term" value="C:cell outer membrane"/>
    <property type="evidence" value="ECO:0007669"/>
    <property type="project" value="UniProtKB-SubCell"/>
</dbReference>
<dbReference type="PRINTS" id="PR00182">
    <property type="entry name" value="ECOLNEIPORIN"/>
</dbReference>
<feature type="signal peptide" evidence="11">
    <location>
        <begin position="1"/>
        <end position="19"/>
    </location>
</feature>
<dbReference type="Pfam" id="PF13609">
    <property type="entry name" value="Porin_4"/>
    <property type="match status" value="1"/>
</dbReference>
<dbReference type="GO" id="GO:0046930">
    <property type="term" value="C:pore complex"/>
    <property type="evidence" value="ECO:0007669"/>
    <property type="project" value="UniProtKB-KW"/>
</dbReference>
<proteinExistence type="predicted"/>
<dbReference type="GO" id="GO:0015288">
    <property type="term" value="F:porin activity"/>
    <property type="evidence" value="ECO:0007669"/>
    <property type="project" value="UniProtKB-KW"/>
</dbReference>
<dbReference type="InterPro" id="IPR001702">
    <property type="entry name" value="Porin_Gram-ve"/>
</dbReference>
<dbReference type="InterPro" id="IPR033900">
    <property type="entry name" value="Gram_neg_porin_domain"/>
</dbReference>
<keyword evidence="10" id="KW-0998">Cell outer membrane</keyword>
<protein>
    <submittedName>
        <fullName evidence="13">Porin</fullName>
    </submittedName>
</protein>
<evidence type="ECO:0000256" key="11">
    <source>
        <dbReference type="SAM" id="SignalP"/>
    </source>
</evidence>
<evidence type="ECO:0000256" key="6">
    <source>
        <dbReference type="ARBA" id="ARBA00022729"/>
    </source>
</evidence>
<keyword evidence="9" id="KW-0472">Membrane</keyword>
<feature type="domain" description="Porin" evidence="12">
    <location>
        <begin position="7"/>
        <end position="328"/>
    </location>
</feature>
<evidence type="ECO:0000313" key="13">
    <source>
        <dbReference type="EMBL" id="QJE03213.1"/>
    </source>
</evidence>
<accession>A0A7Z2W1S7</accession>
<dbReference type="AlphaFoldDB" id="A0A7Z2W1S7"/>
<keyword evidence="5" id="KW-0812">Transmembrane</keyword>
<keyword evidence="8" id="KW-0626">Porin</keyword>
<evidence type="ECO:0000256" key="4">
    <source>
        <dbReference type="ARBA" id="ARBA00022452"/>
    </source>
</evidence>
<evidence type="ECO:0000256" key="5">
    <source>
        <dbReference type="ARBA" id="ARBA00022692"/>
    </source>
</evidence>
<evidence type="ECO:0000259" key="12">
    <source>
        <dbReference type="Pfam" id="PF13609"/>
    </source>
</evidence>
<keyword evidence="3" id="KW-0813">Transport</keyword>
<dbReference type="SUPFAM" id="SSF56935">
    <property type="entry name" value="Porins"/>
    <property type="match status" value="1"/>
</dbReference>
<dbReference type="KEGG" id="mfy:HH212_06005"/>
<evidence type="ECO:0000313" key="14">
    <source>
        <dbReference type="Proteomes" id="UP000502415"/>
    </source>
</evidence>
<reference evidence="13 14" key="1">
    <citation type="submission" date="2020-04" db="EMBL/GenBank/DDBJ databases">
        <title>Genome sequencing of novel species.</title>
        <authorList>
            <person name="Heo J."/>
            <person name="Kim S.-J."/>
            <person name="Kim J.-S."/>
            <person name="Hong S.-B."/>
            <person name="Kwon S.-W."/>
        </authorList>
    </citation>
    <scope>NUCLEOTIDE SEQUENCE [LARGE SCALE GENOMIC DNA]</scope>
    <source>
        <strain evidence="13 14">GN2-R2</strain>
    </source>
</reference>
<evidence type="ECO:0000256" key="10">
    <source>
        <dbReference type="ARBA" id="ARBA00023237"/>
    </source>
</evidence>
<dbReference type="Proteomes" id="UP000502415">
    <property type="component" value="Chromosome"/>
</dbReference>
<evidence type="ECO:0000256" key="1">
    <source>
        <dbReference type="ARBA" id="ARBA00004571"/>
    </source>
</evidence>
<organism evidence="13 14">
    <name type="scientific">Massilia forsythiae</name>
    <dbReference type="NCBI Taxonomy" id="2728020"/>
    <lineage>
        <taxon>Bacteria</taxon>
        <taxon>Pseudomonadati</taxon>
        <taxon>Pseudomonadota</taxon>
        <taxon>Betaproteobacteria</taxon>
        <taxon>Burkholderiales</taxon>
        <taxon>Oxalobacteraceae</taxon>
        <taxon>Telluria group</taxon>
        <taxon>Massilia</taxon>
    </lineage>
</organism>
<evidence type="ECO:0000256" key="2">
    <source>
        <dbReference type="ARBA" id="ARBA00011233"/>
    </source>
</evidence>
<dbReference type="GO" id="GO:0034220">
    <property type="term" value="P:monoatomic ion transmembrane transport"/>
    <property type="evidence" value="ECO:0007669"/>
    <property type="project" value="InterPro"/>
</dbReference>
<gene>
    <name evidence="13" type="ORF">HH212_06005</name>
</gene>
<keyword evidence="6 11" id="KW-0732">Signal</keyword>
<dbReference type="PANTHER" id="PTHR34501">
    <property type="entry name" value="PROTEIN YDDL-RELATED"/>
    <property type="match status" value="1"/>
</dbReference>
<feature type="chain" id="PRO_5030865674" evidence="11">
    <location>
        <begin position="20"/>
        <end position="355"/>
    </location>
</feature>
<evidence type="ECO:0000256" key="8">
    <source>
        <dbReference type="ARBA" id="ARBA00023114"/>
    </source>
</evidence>